<dbReference type="AlphaFoldDB" id="Q6ZGZ6"/>
<evidence type="ECO:0000313" key="3">
    <source>
        <dbReference type="Proteomes" id="UP000000763"/>
    </source>
</evidence>
<dbReference type="EMBL" id="AP004096">
    <property type="protein sequence ID" value="BAD07665.1"/>
    <property type="molecule type" value="Genomic_DNA"/>
</dbReference>
<organism evidence="2 3">
    <name type="scientific">Oryza sativa subsp. japonica</name>
    <name type="common">Rice</name>
    <dbReference type="NCBI Taxonomy" id="39947"/>
    <lineage>
        <taxon>Eukaryota</taxon>
        <taxon>Viridiplantae</taxon>
        <taxon>Streptophyta</taxon>
        <taxon>Embryophyta</taxon>
        <taxon>Tracheophyta</taxon>
        <taxon>Spermatophyta</taxon>
        <taxon>Magnoliopsida</taxon>
        <taxon>Liliopsida</taxon>
        <taxon>Poales</taxon>
        <taxon>Poaceae</taxon>
        <taxon>BOP clade</taxon>
        <taxon>Oryzoideae</taxon>
        <taxon>Oryzeae</taxon>
        <taxon>Oryzinae</taxon>
        <taxon>Oryza</taxon>
        <taxon>Oryza sativa</taxon>
    </lineage>
</organism>
<sequence length="72" mass="8112">MARSQYVLQKHIFRPRNKRVGSAATTRASNDETAGRRYGSSHACISISMDQTDANWESGWWCGVRVLVHDST</sequence>
<name>Q6ZGZ6_ORYSJ</name>
<reference evidence="3" key="2">
    <citation type="journal article" date="2008" name="Nucleic Acids Res.">
        <title>The rice annotation project database (RAP-DB): 2008 update.</title>
        <authorList>
            <consortium name="The rice annotation project (RAP)"/>
        </authorList>
    </citation>
    <scope>GENOME REANNOTATION</scope>
    <source>
        <strain evidence="3">cv. Nipponbare</strain>
    </source>
</reference>
<dbReference type="Proteomes" id="UP000000763">
    <property type="component" value="Chromosome 2"/>
</dbReference>
<gene>
    <name evidence="2" type="primary">OJ1743_B12.15</name>
</gene>
<feature type="region of interest" description="Disordered" evidence="1">
    <location>
        <begin position="18"/>
        <end position="38"/>
    </location>
</feature>
<evidence type="ECO:0000313" key="2">
    <source>
        <dbReference type="EMBL" id="BAD07665.1"/>
    </source>
</evidence>
<proteinExistence type="predicted"/>
<reference evidence="3" key="1">
    <citation type="journal article" date="2005" name="Nature">
        <title>The map-based sequence of the rice genome.</title>
        <authorList>
            <consortium name="International rice genome sequencing project (IRGSP)"/>
            <person name="Matsumoto T."/>
            <person name="Wu J."/>
            <person name="Kanamori H."/>
            <person name="Katayose Y."/>
            <person name="Fujisawa M."/>
            <person name="Namiki N."/>
            <person name="Mizuno H."/>
            <person name="Yamamoto K."/>
            <person name="Antonio B.A."/>
            <person name="Baba T."/>
            <person name="Sakata K."/>
            <person name="Nagamura Y."/>
            <person name="Aoki H."/>
            <person name="Arikawa K."/>
            <person name="Arita K."/>
            <person name="Bito T."/>
            <person name="Chiden Y."/>
            <person name="Fujitsuka N."/>
            <person name="Fukunaka R."/>
            <person name="Hamada M."/>
            <person name="Harada C."/>
            <person name="Hayashi A."/>
            <person name="Hijishita S."/>
            <person name="Honda M."/>
            <person name="Hosokawa S."/>
            <person name="Ichikawa Y."/>
            <person name="Idonuma A."/>
            <person name="Iijima M."/>
            <person name="Ikeda M."/>
            <person name="Ikeno M."/>
            <person name="Ito K."/>
            <person name="Ito S."/>
            <person name="Ito T."/>
            <person name="Ito Y."/>
            <person name="Ito Y."/>
            <person name="Iwabuchi A."/>
            <person name="Kamiya K."/>
            <person name="Karasawa W."/>
            <person name="Kurita K."/>
            <person name="Katagiri S."/>
            <person name="Kikuta A."/>
            <person name="Kobayashi H."/>
            <person name="Kobayashi N."/>
            <person name="Machita K."/>
            <person name="Maehara T."/>
            <person name="Masukawa M."/>
            <person name="Mizubayashi T."/>
            <person name="Mukai Y."/>
            <person name="Nagasaki H."/>
            <person name="Nagata Y."/>
            <person name="Naito S."/>
            <person name="Nakashima M."/>
            <person name="Nakama Y."/>
            <person name="Nakamichi Y."/>
            <person name="Nakamura M."/>
            <person name="Meguro A."/>
            <person name="Negishi M."/>
            <person name="Ohta I."/>
            <person name="Ohta T."/>
            <person name="Okamoto M."/>
            <person name="Ono N."/>
            <person name="Saji S."/>
            <person name="Sakaguchi M."/>
            <person name="Sakai K."/>
            <person name="Shibata M."/>
            <person name="Shimokawa T."/>
            <person name="Song J."/>
            <person name="Takazaki Y."/>
            <person name="Terasawa K."/>
            <person name="Tsugane M."/>
            <person name="Tsuji K."/>
            <person name="Ueda S."/>
            <person name="Waki K."/>
            <person name="Yamagata H."/>
            <person name="Yamamoto M."/>
            <person name="Yamamoto S."/>
            <person name="Yamane H."/>
            <person name="Yoshiki S."/>
            <person name="Yoshihara R."/>
            <person name="Yukawa K."/>
            <person name="Zhong H."/>
            <person name="Yano M."/>
            <person name="Yuan Q."/>
            <person name="Ouyang S."/>
            <person name="Liu J."/>
            <person name="Jones K.M."/>
            <person name="Gansberger K."/>
            <person name="Moffat K."/>
            <person name="Hill J."/>
            <person name="Bera J."/>
            <person name="Fadrosh D."/>
            <person name="Jin S."/>
            <person name="Johri S."/>
            <person name="Kim M."/>
            <person name="Overton L."/>
            <person name="Reardon M."/>
            <person name="Tsitrin T."/>
            <person name="Vuong H."/>
            <person name="Weaver B."/>
            <person name="Ciecko A."/>
            <person name="Tallon L."/>
            <person name="Jackson J."/>
            <person name="Pai G."/>
            <person name="Aken S.V."/>
            <person name="Utterback T."/>
            <person name="Reidmuller S."/>
            <person name="Feldblyum T."/>
            <person name="Hsiao J."/>
            <person name="Zismann V."/>
            <person name="Iobst S."/>
            <person name="de Vazeille A.R."/>
            <person name="Buell C.R."/>
            <person name="Ying K."/>
            <person name="Li Y."/>
            <person name="Lu T."/>
            <person name="Huang Y."/>
            <person name="Zhao Q."/>
            <person name="Feng Q."/>
            <person name="Zhang L."/>
            <person name="Zhu J."/>
            <person name="Weng Q."/>
            <person name="Mu J."/>
            <person name="Lu Y."/>
            <person name="Fan D."/>
            <person name="Liu Y."/>
            <person name="Guan J."/>
            <person name="Zhang Y."/>
            <person name="Yu S."/>
            <person name="Liu X."/>
            <person name="Zhang Y."/>
            <person name="Hong G."/>
            <person name="Han B."/>
            <person name="Choisne N."/>
            <person name="Demange N."/>
            <person name="Orjeda G."/>
            <person name="Samain S."/>
            <person name="Cattolico L."/>
            <person name="Pelletier E."/>
            <person name="Couloux A."/>
            <person name="Segurens B."/>
            <person name="Wincker P."/>
            <person name="D'Hont A."/>
            <person name="Scarpelli C."/>
            <person name="Weissenbach J."/>
            <person name="Salanoubat M."/>
            <person name="Quetier F."/>
            <person name="Yu Y."/>
            <person name="Kim H.R."/>
            <person name="Rambo T."/>
            <person name="Currie J."/>
            <person name="Collura K."/>
            <person name="Luo M."/>
            <person name="Yang T."/>
            <person name="Ammiraju J.S.S."/>
            <person name="Engler F."/>
            <person name="Soderlund C."/>
            <person name="Wing R.A."/>
            <person name="Palmer L.E."/>
            <person name="de la Bastide M."/>
            <person name="Spiegel L."/>
            <person name="Nascimento L."/>
            <person name="Zutavern T."/>
            <person name="O'Shaughnessy A."/>
            <person name="Dike S."/>
            <person name="Dedhia N."/>
            <person name="Preston R."/>
            <person name="Balija V."/>
            <person name="McCombie W.R."/>
            <person name="Chow T."/>
            <person name="Chen H."/>
            <person name="Chung M."/>
            <person name="Chen C."/>
            <person name="Shaw J."/>
            <person name="Wu H."/>
            <person name="Hsiao K."/>
            <person name="Chao Y."/>
            <person name="Chu M."/>
            <person name="Cheng C."/>
            <person name="Hour A."/>
            <person name="Lee P."/>
            <person name="Lin S."/>
            <person name="Lin Y."/>
            <person name="Liou J."/>
            <person name="Liu S."/>
            <person name="Hsing Y."/>
            <person name="Raghuvanshi S."/>
            <person name="Mohanty A."/>
            <person name="Bharti A.K."/>
            <person name="Gaur A."/>
            <person name="Gupta V."/>
            <person name="Kumar D."/>
            <person name="Ravi V."/>
            <person name="Vij S."/>
            <person name="Kapur A."/>
            <person name="Khurana P."/>
            <person name="Khurana P."/>
            <person name="Khurana J.P."/>
            <person name="Tyagi A.K."/>
            <person name="Gaikwad K."/>
            <person name="Singh A."/>
            <person name="Dalal V."/>
            <person name="Srivastava S."/>
            <person name="Dixit A."/>
            <person name="Pal A.K."/>
            <person name="Ghazi I.A."/>
            <person name="Yadav M."/>
            <person name="Pandit A."/>
            <person name="Bhargava A."/>
            <person name="Sureshbabu K."/>
            <person name="Batra K."/>
            <person name="Sharma T.R."/>
            <person name="Mohapatra T."/>
            <person name="Singh N.K."/>
            <person name="Messing J."/>
            <person name="Nelson A.B."/>
            <person name="Fuks G."/>
            <person name="Kavchok S."/>
            <person name="Keizer G."/>
            <person name="Linton E."/>
            <person name="Llaca V."/>
            <person name="Song R."/>
            <person name="Tanyolac B."/>
            <person name="Young S."/>
            <person name="Ho-Il K."/>
            <person name="Hahn J.H."/>
            <person name="Sangsakoo G."/>
            <person name="Vanavichit A."/>
            <person name="de Mattos Luiz.A.T."/>
            <person name="Zimmer P.D."/>
            <person name="Malone G."/>
            <person name="Dellagostin O."/>
            <person name="de Oliveira A.C."/>
            <person name="Bevan M."/>
            <person name="Bancroft I."/>
            <person name="Minx P."/>
            <person name="Cordum H."/>
            <person name="Wilson R."/>
            <person name="Cheng Z."/>
            <person name="Jin W."/>
            <person name="Jiang J."/>
            <person name="Leong S.A."/>
            <person name="Iwama H."/>
            <person name="Gojobori T."/>
            <person name="Itoh T."/>
            <person name="Niimura Y."/>
            <person name="Fujii Y."/>
            <person name="Habara T."/>
            <person name="Sakai H."/>
            <person name="Sato Y."/>
            <person name="Wilson G."/>
            <person name="Kumar K."/>
            <person name="McCouch S."/>
            <person name="Juretic N."/>
            <person name="Hoen D."/>
            <person name="Wright S."/>
            <person name="Bruskiewich R."/>
            <person name="Bureau T."/>
            <person name="Miyao A."/>
            <person name="Hirochika H."/>
            <person name="Nishikawa T."/>
            <person name="Kadowaki K."/>
            <person name="Sugiura M."/>
            <person name="Burr B."/>
            <person name="Sasaki T."/>
        </authorList>
    </citation>
    <scope>NUCLEOTIDE SEQUENCE [LARGE SCALE GENOMIC DNA]</scope>
    <source>
        <strain evidence="3">cv. Nipponbare</strain>
    </source>
</reference>
<evidence type="ECO:0000256" key="1">
    <source>
        <dbReference type="SAM" id="MobiDB-lite"/>
    </source>
</evidence>
<protein>
    <submittedName>
        <fullName evidence="2">Uncharacterized protein</fullName>
    </submittedName>
</protein>
<accession>Q6ZGZ6</accession>